<dbReference type="AlphaFoldDB" id="A0A9D2P0P6"/>
<feature type="compositionally biased region" description="Pro residues" evidence="1">
    <location>
        <begin position="46"/>
        <end position="76"/>
    </location>
</feature>
<comment type="caution">
    <text evidence="3">The sequence shown here is derived from an EMBL/GenBank/DDBJ whole genome shotgun (WGS) entry which is preliminary data.</text>
</comment>
<feature type="region of interest" description="Disordered" evidence="1">
    <location>
        <begin position="24"/>
        <end position="83"/>
    </location>
</feature>
<evidence type="ECO:0000256" key="2">
    <source>
        <dbReference type="SAM" id="SignalP"/>
    </source>
</evidence>
<feature type="compositionally biased region" description="Low complexity" evidence="1">
    <location>
        <begin position="33"/>
        <end position="45"/>
    </location>
</feature>
<proteinExistence type="predicted"/>
<dbReference type="Proteomes" id="UP000823882">
    <property type="component" value="Unassembled WGS sequence"/>
</dbReference>
<sequence length="255" mass="26501">MREPIPALLLLGAVLLTLAGCGAPAAETSGPEPAATPSPVVQAAPTPSPSPVSTPAPTPAPSPVPTPEPTPSPEPEPPAEEAAAPLEEAVWHDWEDAVTFGMEAGSGCPLVVGEVQVEEDSLTVSLLPAGNEAALLAYLEAEERIPATEVSYDADAGALVLHMSDTALDSGEISGDDWVFDFLNEHGLPYPVSTPMGSVGEDTAYFTKAAISSNGTDTYLTLLPTAEAVQYQVETGCHDGDELRPWFRLTFRGAE</sequence>
<reference evidence="3" key="1">
    <citation type="journal article" date="2021" name="PeerJ">
        <title>Extensive microbial diversity within the chicken gut microbiome revealed by metagenomics and culture.</title>
        <authorList>
            <person name="Gilroy R."/>
            <person name="Ravi A."/>
            <person name="Getino M."/>
            <person name="Pursley I."/>
            <person name="Horton D.L."/>
            <person name="Alikhan N.F."/>
            <person name="Baker D."/>
            <person name="Gharbi K."/>
            <person name="Hall N."/>
            <person name="Watson M."/>
            <person name="Adriaenssens E.M."/>
            <person name="Foster-Nyarko E."/>
            <person name="Jarju S."/>
            <person name="Secka A."/>
            <person name="Antonio M."/>
            <person name="Oren A."/>
            <person name="Chaudhuri R.R."/>
            <person name="La Ragione R."/>
            <person name="Hildebrand F."/>
            <person name="Pallen M.J."/>
        </authorList>
    </citation>
    <scope>NUCLEOTIDE SEQUENCE</scope>
    <source>
        <strain evidence="3">CHK186-1790</strain>
    </source>
</reference>
<keyword evidence="2" id="KW-0732">Signal</keyword>
<name>A0A9D2P0P6_9FIRM</name>
<feature type="signal peptide" evidence="2">
    <location>
        <begin position="1"/>
        <end position="25"/>
    </location>
</feature>
<evidence type="ECO:0000313" key="3">
    <source>
        <dbReference type="EMBL" id="HJC40509.1"/>
    </source>
</evidence>
<dbReference type="EMBL" id="DWWJ01000061">
    <property type="protein sequence ID" value="HJC40509.1"/>
    <property type="molecule type" value="Genomic_DNA"/>
</dbReference>
<accession>A0A9D2P0P6</accession>
<gene>
    <name evidence="3" type="ORF">H9701_03015</name>
</gene>
<feature type="chain" id="PRO_5038789088" description="Lipoprotein" evidence="2">
    <location>
        <begin position="26"/>
        <end position="255"/>
    </location>
</feature>
<dbReference type="PROSITE" id="PS51257">
    <property type="entry name" value="PROKAR_LIPOPROTEIN"/>
    <property type="match status" value="1"/>
</dbReference>
<organism evidence="3 4">
    <name type="scientific">Candidatus Intestinimonas pullistercoris</name>
    <dbReference type="NCBI Taxonomy" id="2838623"/>
    <lineage>
        <taxon>Bacteria</taxon>
        <taxon>Bacillati</taxon>
        <taxon>Bacillota</taxon>
        <taxon>Clostridia</taxon>
        <taxon>Eubacteriales</taxon>
        <taxon>Intestinimonas</taxon>
    </lineage>
</organism>
<reference evidence="3" key="2">
    <citation type="submission" date="2021-04" db="EMBL/GenBank/DDBJ databases">
        <authorList>
            <person name="Gilroy R."/>
        </authorList>
    </citation>
    <scope>NUCLEOTIDE SEQUENCE</scope>
    <source>
        <strain evidence="3">CHK186-1790</strain>
    </source>
</reference>
<protein>
    <recommendedName>
        <fullName evidence="5">Lipoprotein</fullName>
    </recommendedName>
</protein>
<evidence type="ECO:0008006" key="5">
    <source>
        <dbReference type="Google" id="ProtNLM"/>
    </source>
</evidence>
<evidence type="ECO:0000313" key="4">
    <source>
        <dbReference type="Proteomes" id="UP000823882"/>
    </source>
</evidence>
<evidence type="ECO:0000256" key="1">
    <source>
        <dbReference type="SAM" id="MobiDB-lite"/>
    </source>
</evidence>